<comment type="caution">
    <text evidence="1">The sequence shown here is derived from an EMBL/GenBank/DDBJ whole genome shotgun (WGS) entry which is preliminary data.</text>
</comment>
<gene>
    <name evidence="1" type="ORF">LCGC14_0668380</name>
</gene>
<organism evidence="1">
    <name type="scientific">marine sediment metagenome</name>
    <dbReference type="NCBI Taxonomy" id="412755"/>
    <lineage>
        <taxon>unclassified sequences</taxon>
        <taxon>metagenomes</taxon>
        <taxon>ecological metagenomes</taxon>
    </lineage>
</organism>
<evidence type="ECO:0008006" key="2">
    <source>
        <dbReference type="Google" id="ProtNLM"/>
    </source>
</evidence>
<name>A0A0F9TD25_9ZZZZ</name>
<proteinExistence type="predicted"/>
<protein>
    <recommendedName>
        <fullName evidence="2">AB hydrolase-1 domain-containing protein</fullName>
    </recommendedName>
</protein>
<evidence type="ECO:0000313" key="1">
    <source>
        <dbReference type="EMBL" id="KKN46871.1"/>
    </source>
</evidence>
<dbReference type="InterPro" id="IPR029058">
    <property type="entry name" value="AB_hydrolase_fold"/>
</dbReference>
<dbReference type="SUPFAM" id="SSF53474">
    <property type="entry name" value="alpha/beta-Hydrolases"/>
    <property type="match status" value="1"/>
</dbReference>
<dbReference type="EMBL" id="LAZR01001307">
    <property type="protein sequence ID" value="KKN46871.1"/>
    <property type="molecule type" value="Genomic_DNA"/>
</dbReference>
<dbReference type="AlphaFoldDB" id="A0A0F9TD25"/>
<accession>A0A0F9TD25</accession>
<reference evidence="1" key="1">
    <citation type="journal article" date="2015" name="Nature">
        <title>Complex archaea that bridge the gap between prokaryotes and eukaryotes.</title>
        <authorList>
            <person name="Spang A."/>
            <person name="Saw J.H."/>
            <person name="Jorgensen S.L."/>
            <person name="Zaremba-Niedzwiedzka K."/>
            <person name="Martijn J."/>
            <person name="Lind A.E."/>
            <person name="van Eijk R."/>
            <person name="Schleper C."/>
            <person name="Guy L."/>
            <person name="Ettema T.J."/>
        </authorList>
    </citation>
    <scope>NUCLEOTIDE SEQUENCE</scope>
</reference>
<sequence>MTPGVSFLDGRVHALDRDGRPVIHGWAPEAFAWLALRLGGETGRPVVLVHGFGYDPRARSRDNPHHRGPLGGAGSFARWRRDLMPARLRVGQLDRPEPKGRCPGLGFGWYSVPLGLRGVLGAWRHGRWNRYRYAWDLAEAAGPALSVMLRRLGGPVDVLCHSLGSRVVIEALGADTALPVKNVVFMNGAEFAVPAGLRARANSHIRFVNLVVAADDVLAKLDTAFAPVSGQGAPIGLDGLRGLGSGAPDNWIDIALDDPEVQLWGAIHTWHLQGDNPKKWADHWYTYRHAGNHGLIRAALAGEFLDPPPSVI</sequence>
<dbReference type="Gene3D" id="3.40.50.1820">
    <property type="entry name" value="alpha/beta hydrolase"/>
    <property type="match status" value="1"/>
</dbReference>